<dbReference type="PANTHER" id="PTHR11803">
    <property type="entry name" value="2-IMINOBUTANOATE/2-IMINOPROPANOATE DEAMINASE RIDA"/>
    <property type="match status" value="1"/>
</dbReference>
<sequence length="140" mass="14875">MTTFKMEHKNPEGLFVSQAFSQAITVSGKAKTIYIGGQNATNSSGELIGAGDLELQTKQALTNIATILASENASFANLVKLNIYLVRGSDPRIGYKAFQEVAGVLENPPLVTVLFVSELARPSCLLEIDGIAVVEDTDGT</sequence>
<proteinExistence type="inferred from homology"/>
<name>A0A3M8CXF5_9BACL</name>
<evidence type="ECO:0000256" key="1">
    <source>
        <dbReference type="ARBA" id="ARBA00010552"/>
    </source>
</evidence>
<dbReference type="InterPro" id="IPR006175">
    <property type="entry name" value="YjgF/YER057c/UK114"/>
</dbReference>
<reference evidence="2 3" key="1">
    <citation type="submission" date="2018-10" db="EMBL/GenBank/DDBJ databases">
        <title>Phylogenomics of Brevibacillus.</title>
        <authorList>
            <person name="Dunlap C."/>
        </authorList>
    </citation>
    <scope>NUCLEOTIDE SEQUENCE [LARGE SCALE GENOMIC DNA]</scope>
    <source>
        <strain evidence="2 3">JCM 15774</strain>
    </source>
</reference>
<dbReference type="Gene3D" id="3.30.1330.40">
    <property type="entry name" value="RutC-like"/>
    <property type="match status" value="1"/>
</dbReference>
<evidence type="ECO:0000313" key="3">
    <source>
        <dbReference type="Proteomes" id="UP000269573"/>
    </source>
</evidence>
<dbReference type="CDD" id="cd00448">
    <property type="entry name" value="YjgF_YER057c_UK114_family"/>
    <property type="match status" value="1"/>
</dbReference>
<accession>A0A3M8CXF5</accession>
<keyword evidence="3" id="KW-1185">Reference proteome</keyword>
<evidence type="ECO:0000313" key="2">
    <source>
        <dbReference type="EMBL" id="RNB80318.1"/>
    </source>
</evidence>
<dbReference type="GO" id="GO:0019239">
    <property type="term" value="F:deaminase activity"/>
    <property type="evidence" value="ECO:0007669"/>
    <property type="project" value="TreeGrafter"/>
</dbReference>
<gene>
    <name evidence="2" type="ORF">EDM59_23485</name>
</gene>
<comment type="similarity">
    <text evidence="1">Belongs to the RutC family.</text>
</comment>
<dbReference type="SUPFAM" id="SSF55298">
    <property type="entry name" value="YjgF-like"/>
    <property type="match status" value="1"/>
</dbReference>
<dbReference type="GO" id="GO:0005829">
    <property type="term" value="C:cytosol"/>
    <property type="evidence" value="ECO:0007669"/>
    <property type="project" value="TreeGrafter"/>
</dbReference>
<dbReference type="AlphaFoldDB" id="A0A3M8CXF5"/>
<organism evidence="2 3">
    <name type="scientific">Brevibacillus nitrificans</name>
    <dbReference type="NCBI Taxonomy" id="651560"/>
    <lineage>
        <taxon>Bacteria</taxon>
        <taxon>Bacillati</taxon>
        <taxon>Bacillota</taxon>
        <taxon>Bacilli</taxon>
        <taxon>Bacillales</taxon>
        <taxon>Paenibacillaceae</taxon>
        <taxon>Brevibacillus</taxon>
    </lineage>
</organism>
<comment type="caution">
    <text evidence="2">The sequence shown here is derived from an EMBL/GenBank/DDBJ whole genome shotgun (WGS) entry which is preliminary data.</text>
</comment>
<dbReference type="Pfam" id="PF01042">
    <property type="entry name" value="Ribonuc_L-PSP"/>
    <property type="match status" value="1"/>
</dbReference>
<protein>
    <submittedName>
        <fullName evidence="2">RidA family protein</fullName>
    </submittedName>
</protein>
<dbReference type="PANTHER" id="PTHR11803:SF58">
    <property type="entry name" value="PROTEIN HMF1-RELATED"/>
    <property type="match status" value="1"/>
</dbReference>
<dbReference type="EMBL" id="RHHU01000017">
    <property type="protein sequence ID" value="RNB80318.1"/>
    <property type="molecule type" value="Genomic_DNA"/>
</dbReference>
<dbReference type="RefSeq" id="WP_122925839.1">
    <property type="nucleotide sequence ID" value="NZ_RHHU01000017.1"/>
</dbReference>
<dbReference type="InterPro" id="IPR035959">
    <property type="entry name" value="RutC-like_sf"/>
</dbReference>
<dbReference type="Proteomes" id="UP000269573">
    <property type="component" value="Unassembled WGS sequence"/>
</dbReference>